<reference evidence="1 2" key="1">
    <citation type="submission" date="2024-04" db="EMBL/GenBank/DDBJ databases">
        <title>Novel genus in family Flammeovirgaceae.</title>
        <authorList>
            <person name="Nguyen T.H."/>
            <person name="Vuong T.Q."/>
            <person name="Le H."/>
            <person name="Kim S.-G."/>
        </authorList>
    </citation>
    <scope>NUCLEOTIDE SEQUENCE [LARGE SCALE GENOMIC DNA]</scope>
    <source>
        <strain evidence="1 2">JCM 23209</strain>
    </source>
</reference>
<evidence type="ECO:0000313" key="2">
    <source>
        <dbReference type="Proteomes" id="UP001403385"/>
    </source>
</evidence>
<dbReference type="EMBL" id="JBDKWZ010000005">
    <property type="protein sequence ID" value="MEN7548362.1"/>
    <property type="molecule type" value="Genomic_DNA"/>
</dbReference>
<evidence type="ECO:0000313" key="1">
    <source>
        <dbReference type="EMBL" id="MEN7548362.1"/>
    </source>
</evidence>
<organism evidence="1 2">
    <name type="scientific">Rapidithrix thailandica</name>
    <dbReference type="NCBI Taxonomy" id="413964"/>
    <lineage>
        <taxon>Bacteria</taxon>
        <taxon>Pseudomonadati</taxon>
        <taxon>Bacteroidota</taxon>
        <taxon>Cytophagia</taxon>
        <taxon>Cytophagales</taxon>
        <taxon>Flammeovirgaceae</taxon>
        <taxon>Rapidithrix</taxon>
    </lineage>
</organism>
<dbReference type="Proteomes" id="UP001403385">
    <property type="component" value="Unassembled WGS sequence"/>
</dbReference>
<dbReference type="GO" id="GO:0008237">
    <property type="term" value="F:metallopeptidase activity"/>
    <property type="evidence" value="ECO:0007669"/>
    <property type="project" value="InterPro"/>
</dbReference>
<name>A0AAW9S498_9BACT</name>
<comment type="caution">
    <text evidence="1">The sequence shown here is derived from an EMBL/GenBank/DDBJ whole genome shotgun (WGS) entry which is preliminary data.</text>
</comment>
<protein>
    <submittedName>
        <fullName evidence="1">Uncharacterized protein</fullName>
    </submittedName>
</protein>
<dbReference type="RefSeq" id="WP_346821141.1">
    <property type="nucleotide sequence ID" value="NZ_JBDKWZ010000005.1"/>
</dbReference>
<dbReference type="InterPro" id="IPR024079">
    <property type="entry name" value="MetalloPept_cat_dom_sf"/>
</dbReference>
<dbReference type="Gene3D" id="3.40.390.10">
    <property type="entry name" value="Collagenase (Catalytic Domain)"/>
    <property type="match status" value="1"/>
</dbReference>
<keyword evidence="2" id="KW-1185">Reference proteome</keyword>
<accession>A0AAW9S498</accession>
<dbReference type="AlphaFoldDB" id="A0AAW9S498"/>
<proteinExistence type="predicted"/>
<gene>
    <name evidence="1" type="ORF">AAG747_10615</name>
</gene>
<dbReference type="SUPFAM" id="SSF55486">
    <property type="entry name" value="Metalloproteases ('zincins'), catalytic domain"/>
    <property type="match status" value="1"/>
</dbReference>
<sequence length="107" mass="12711">MMIQLHDDSFSDNKNGLRPKTLIRFYEFASSYRSTYGLNTTPNFSDKSFQEIPHEVMHAIGLAHTFVKEASHKFTYTKTDNYIDYNNTAKHTYKWQWQRLHNSNLTQ</sequence>